<dbReference type="InterPro" id="IPR001584">
    <property type="entry name" value="Integrase_cat-core"/>
</dbReference>
<evidence type="ECO:0000313" key="4">
    <source>
        <dbReference type="RefSeq" id="XP_031438390.1"/>
    </source>
</evidence>
<protein>
    <submittedName>
        <fullName evidence="4">Uncharacterized protein LOC116224028</fullName>
    </submittedName>
</protein>
<evidence type="ECO:0000256" key="1">
    <source>
        <dbReference type="SAM" id="MobiDB-lite"/>
    </source>
</evidence>
<dbReference type="PANTHER" id="PTHR47331">
    <property type="entry name" value="PHD-TYPE DOMAIN-CONTAINING PROTEIN"/>
    <property type="match status" value="1"/>
</dbReference>
<accession>A0A6P8GUB3</accession>
<dbReference type="GeneID" id="116224028"/>
<feature type="compositionally biased region" description="Polar residues" evidence="1">
    <location>
        <begin position="355"/>
        <end position="366"/>
    </location>
</feature>
<dbReference type="Gene3D" id="1.10.340.70">
    <property type="match status" value="1"/>
</dbReference>
<dbReference type="InterPro" id="IPR040676">
    <property type="entry name" value="DUF5641"/>
</dbReference>
<feature type="region of interest" description="Disordered" evidence="1">
    <location>
        <begin position="354"/>
        <end position="380"/>
    </location>
</feature>
<reference evidence="4" key="1">
    <citation type="submission" date="2025-08" db="UniProtKB">
        <authorList>
            <consortium name="RefSeq"/>
        </authorList>
    </citation>
    <scope>IDENTIFICATION</scope>
</reference>
<dbReference type="OrthoDB" id="8046937at2759"/>
<dbReference type="AlphaFoldDB" id="A0A6P8GUB3"/>
<organism evidence="3 4">
    <name type="scientific">Clupea harengus</name>
    <name type="common">Atlantic herring</name>
    <dbReference type="NCBI Taxonomy" id="7950"/>
    <lineage>
        <taxon>Eukaryota</taxon>
        <taxon>Metazoa</taxon>
        <taxon>Chordata</taxon>
        <taxon>Craniata</taxon>
        <taxon>Vertebrata</taxon>
        <taxon>Euteleostomi</taxon>
        <taxon>Actinopterygii</taxon>
        <taxon>Neopterygii</taxon>
        <taxon>Teleostei</taxon>
        <taxon>Clupei</taxon>
        <taxon>Clupeiformes</taxon>
        <taxon>Clupeoidei</taxon>
        <taxon>Clupeidae</taxon>
        <taxon>Clupea</taxon>
    </lineage>
</organism>
<dbReference type="Pfam" id="PF05380">
    <property type="entry name" value="Peptidase_A17"/>
    <property type="match status" value="1"/>
</dbReference>
<dbReference type="PANTHER" id="PTHR47331:SF1">
    <property type="entry name" value="GAG-LIKE PROTEIN"/>
    <property type="match status" value="1"/>
</dbReference>
<dbReference type="KEGG" id="char:116224028"/>
<dbReference type="PROSITE" id="PS50994">
    <property type="entry name" value="INTEGRASE"/>
    <property type="match status" value="1"/>
</dbReference>
<evidence type="ECO:0000259" key="2">
    <source>
        <dbReference type="PROSITE" id="PS50994"/>
    </source>
</evidence>
<name>A0A6P8GUB3_CLUHA</name>
<proteinExistence type="predicted"/>
<dbReference type="Pfam" id="PF17921">
    <property type="entry name" value="Integrase_H2C2"/>
    <property type="match status" value="1"/>
</dbReference>
<sequence length="846" mass="97009">MKELDLDRDKLPTERALGLLWCVESDTFKFNISVKDKPHTRRNILSMVSSIYDPLGFLSPLTLPAKLLLQDLCRNKCSWDHEVPQAASEKWRKWLTGLDKLENFRVARCVKPDGIGMSTQAELHHFSDARDHAYGTVSYLRLTEGKHTVHVAFMLGKARVAPLKQTTIPRLELVAAVLAVGVDRMLRKELDITLNSSTFWTDSQTVLKYIANEHTRFRTFVANRISVIRENTDVTQWKFIGTKLNPADLASRGMSADTFIKCSKWTHGPEFLWKSEDEWPQNPLEAMPLSQDDLEVKRCTAVYSAVIKTQNNPTWQLLEYFSSWNKLKRAVVWYLKLRNLLLALSVNRKMHWKVSPQSQTRSQSKMLDSKRKAGKNEPGSQCISLEDLMRAEKAIIRFCQHQSYPEEMAKLEKTKFVGKGLRRNSTIYKLDPVLEDGVLRVGGRLSKAAMPEEAKRPIILPKHIHVSTLILRHIHEQLGHGGRNHVLSQLRKRFWIVNANSAARKVISKCVVCRCVRGRIGEQKMADLPKERLEADLPPFSNVGVDYFGPFETKRGRSLVKRYGVIFTCMSSRAVHLEMAHSLDTDSCIHALRRFISRRGQVTCIRSDNGTNLVGAKRELQDAISNWNKEKIQNTMLQKGIQWTFNPPAASHHGGVWERLIRMVRQTLNSIAHEQPLDDEGLQTLFCEVESILNSRPISTVHEDDSDLEALTPNHILLLKCHPAFPPGLFQKSDTYIRRRWKQVQFLADLFWKRWTKEYLPLLQERQKWTTVKKGFQVEDIVMVVDSTAPRGSWNLGRIIEVQPDSRGLVRTVKIITKTGVFVRPVTKLCLLLEGAEKMTKVTSQR</sequence>
<dbReference type="GO" id="GO:0003676">
    <property type="term" value="F:nucleic acid binding"/>
    <property type="evidence" value="ECO:0007669"/>
    <property type="project" value="InterPro"/>
</dbReference>
<evidence type="ECO:0000313" key="3">
    <source>
        <dbReference type="Proteomes" id="UP000515152"/>
    </source>
</evidence>
<dbReference type="RefSeq" id="XP_031438390.1">
    <property type="nucleotide sequence ID" value="XM_031582530.2"/>
</dbReference>
<feature type="domain" description="Integrase catalytic" evidence="2">
    <location>
        <begin position="525"/>
        <end position="721"/>
    </location>
</feature>
<dbReference type="Proteomes" id="UP000515152">
    <property type="component" value="Chromosome 16"/>
</dbReference>
<dbReference type="InterPro" id="IPR008042">
    <property type="entry name" value="Retrotrans_Pao"/>
</dbReference>
<dbReference type="InterPro" id="IPR012337">
    <property type="entry name" value="RNaseH-like_sf"/>
</dbReference>
<dbReference type="SUPFAM" id="SSF53098">
    <property type="entry name" value="Ribonuclease H-like"/>
    <property type="match status" value="1"/>
</dbReference>
<keyword evidence="3" id="KW-1185">Reference proteome</keyword>
<dbReference type="Pfam" id="PF18701">
    <property type="entry name" value="DUF5641"/>
    <property type="match status" value="1"/>
</dbReference>
<dbReference type="GO" id="GO:0015074">
    <property type="term" value="P:DNA integration"/>
    <property type="evidence" value="ECO:0007669"/>
    <property type="project" value="InterPro"/>
</dbReference>
<gene>
    <name evidence="4" type="primary">LOC116224028</name>
</gene>
<dbReference type="InterPro" id="IPR036397">
    <property type="entry name" value="RNaseH_sf"/>
</dbReference>
<dbReference type="Gene3D" id="3.30.420.10">
    <property type="entry name" value="Ribonuclease H-like superfamily/Ribonuclease H"/>
    <property type="match status" value="1"/>
</dbReference>
<dbReference type="InterPro" id="IPR041588">
    <property type="entry name" value="Integrase_H2C2"/>
</dbReference>